<comment type="caution">
    <text evidence="2">The sequence shown here is derived from an EMBL/GenBank/DDBJ whole genome shotgun (WGS) entry which is preliminary data.</text>
</comment>
<proteinExistence type="predicted"/>
<dbReference type="Proteomes" id="UP000070224">
    <property type="component" value="Unassembled WGS sequence"/>
</dbReference>
<keyword evidence="1" id="KW-1133">Transmembrane helix</keyword>
<feature type="transmembrane region" description="Helical" evidence="1">
    <location>
        <begin position="6"/>
        <end position="24"/>
    </location>
</feature>
<organism evidence="2 3">
    <name type="scientific">Porphyromonas somerae</name>
    <dbReference type="NCBI Taxonomy" id="322095"/>
    <lineage>
        <taxon>Bacteria</taxon>
        <taxon>Pseudomonadati</taxon>
        <taxon>Bacteroidota</taxon>
        <taxon>Bacteroidia</taxon>
        <taxon>Bacteroidales</taxon>
        <taxon>Porphyromonadaceae</taxon>
        <taxon>Porphyromonas</taxon>
    </lineage>
</organism>
<accession>A0A134B1V6</accession>
<keyword evidence="3" id="KW-1185">Reference proteome</keyword>
<dbReference type="PATRIC" id="fig|322095.3.peg.1840"/>
<name>A0A134B1V6_9PORP</name>
<dbReference type="EMBL" id="LSDK01000130">
    <property type="protein sequence ID" value="KXB73927.1"/>
    <property type="molecule type" value="Genomic_DNA"/>
</dbReference>
<keyword evidence="1" id="KW-0812">Transmembrane</keyword>
<dbReference type="OrthoDB" id="1123156at2"/>
<sequence length="71" mass="7790">MSLFLISLLAMGLVVFLLSIGVIFKKNGRFPSTHVGGNRAMQQRGISCHTSQHKDAQRHKTLAERLAANEG</sequence>
<reference evidence="3" key="1">
    <citation type="submission" date="2016-01" db="EMBL/GenBank/DDBJ databases">
        <authorList>
            <person name="Mitreva M."/>
            <person name="Pepin K.H."/>
            <person name="Mihindukulasuriya K.A."/>
            <person name="Fulton R."/>
            <person name="Fronick C."/>
            <person name="O'Laughlin M."/>
            <person name="Miner T."/>
            <person name="Herter B."/>
            <person name="Rosa B.A."/>
            <person name="Cordes M."/>
            <person name="Tomlinson C."/>
            <person name="Wollam A."/>
            <person name="Palsikar V.B."/>
            <person name="Mardis E.R."/>
            <person name="Wilson R.K."/>
        </authorList>
    </citation>
    <scope>NUCLEOTIDE SEQUENCE [LARGE SCALE GENOMIC DNA]</scope>
    <source>
        <strain evidence="3">KA00683</strain>
    </source>
</reference>
<dbReference type="RefSeq" id="WP_060935944.1">
    <property type="nucleotide sequence ID" value="NZ_KQ960463.1"/>
</dbReference>
<evidence type="ECO:0000256" key="1">
    <source>
        <dbReference type="SAM" id="Phobius"/>
    </source>
</evidence>
<dbReference type="AlphaFoldDB" id="A0A134B1V6"/>
<evidence type="ECO:0000313" key="2">
    <source>
        <dbReference type="EMBL" id="KXB73927.1"/>
    </source>
</evidence>
<gene>
    <name evidence="2" type="ORF">HMPREF3185_01865</name>
</gene>
<keyword evidence="1" id="KW-0472">Membrane</keyword>
<dbReference type="STRING" id="322095.HMPREF3185_01865"/>
<protein>
    <submittedName>
        <fullName evidence="2">Uncharacterized protein</fullName>
    </submittedName>
</protein>
<evidence type="ECO:0000313" key="3">
    <source>
        <dbReference type="Proteomes" id="UP000070224"/>
    </source>
</evidence>